<evidence type="ECO:0000313" key="2">
    <source>
        <dbReference type="EMBL" id="KAF2265837.1"/>
    </source>
</evidence>
<accession>A0A9P4KAS3</accession>
<feature type="region of interest" description="Disordered" evidence="1">
    <location>
        <begin position="276"/>
        <end position="387"/>
    </location>
</feature>
<feature type="compositionally biased region" description="Polar residues" evidence="1">
    <location>
        <begin position="82"/>
        <end position="94"/>
    </location>
</feature>
<dbReference type="EMBL" id="ML986603">
    <property type="protein sequence ID" value="KAF2265837.1"/>
    <property type="molecule type" value="Genomic_DNA"/>
</dbReference>
<dbReference type="OrthoDB" id="506431at2759"/>
<sequence>MSWLMKGIQSAVFHYASCAPCTGYMYRKQRRKQAKKDRKARQQLQLEQPDLYYHPEPSGTNPFWNEEIAMGPGPPPRRARKTNTCNTDSQRGITTAGTHSTIVSLGSSSTEVNRLDSSVRLSDDTSDDENWNRKRYQREDEDLWGFGELMDSVRPTMAGSSVGGAGGITRPGTSKSKSSADSYYAARVPPVNDLHPPVVSLPSPHPSDNRWMLQPPPKASVMSGKERATNRSRSGSGASSRVELSLQRRVSVRQLRHKIDSGETPEIPQIFRGASHSNLKNAPSGQRHDRLKTPQARPPSASNNRKKRRHNATPLMASDISRSSGGSSSEAPPRSVPNRTPSPPQIASVPNSKIVRVRSSRQQLSTVLSSGSGGAPSASDPTFTENSLPERLMPAKHRVAYSSTQSSESIPYPVKHRAPLLSSDISSLNVLQDRVSPRTLLGSRLVSAPLMASRIKLPPSNKEEEAFLAGKRQTLWTGSGFSIGRDLGTERLDGEARAPFDSPTGFERDPQMRWSVDF</sequence>
<organism evidence="2 3">
    <name type="scientific">Lojkania enalia</name>
    <dbReference type="NCBI Taxonomy" id="147567"/>
    <lineage>
        <taxon>Eukaryota</taxon>
        <taxon>Fungi</taxon>
        <taxon>Dikarya</taxon>
        <taxon>Ascomycota</taxon>
        <taxon>Pezizomycotina</taxon>
        <taxon>Dothideomycetes</taxon>
        <taxon>Pleosporomycetidae</taxon>
        <taxon>Pleosporales</taxon>
        <taxon>Pleosporales incertae sedis</taxon>
        <taxon>Lojkania</taxon>
    </lineage>
</organism>
<keyword evidence="3" id="KW-1185">Reference proteome</keyword>
<feature type="compositionally biased region" description="Low complexity" evidence="1">
    <location>
        <begin position="174"/>
        <end position="186"/>
    </location>
</feature>
<evidence type="ECO:0000256" key="1">
    <source>
        <dbReference type="SAM" id="MobiDB-lite"/>
    </source>
</evidence>
<feature type="region of interest" description="Disordered" evidence="1">
    <location>
        <begin position="74"/>
        <end position="94"/>
    </location>
</feature>
<name>A0A9P4KAS3_9PLEO</name>
<feature type="region of interest" description="Disordered" evidence="1">
    <location>
        <begin position="495"/>
        <end position="518"/>
    </location>
</feature>
<comment type="caution">
    <text evidence="2">The sequence shown here is derived from an EMBL/GenBank/DDBJ whole genome shotgun (WGS) entry which is preliminary data.</text>
</comment>
<feature type="compositionally biased region" description="Low complexity" evidence="1">
    <location>
        <begin position="317"/>
        <end position="333"/>
    </location>
</feature>
<gene>
    <name evidence="2" type="ORF">CC78DRAFT_177507</name>
</gene>
<protein>
    <recommendedName>
        <fullName evidence="4">Signal peptide-containing protein</fullName>
    </recommendedName>
</protein>
<evidence type="ECO:0008006" key="4">
    <source>
        <dbReference type="Google" id="ProtNLM"/>
    </source>
</evidence>
<feature type="region of interest" description="Disordered" evidence="1">
    <location>
        <begin position="155"/>
        <end position="245"/>
    </location>
</feature>
<evidence type="ECO:0000313" key="3">
    <source>
        <dbReference type="Proteomes" id="UP000800093"/>
    </source>
</evidence>
<reference evidence="3" key="1">
    <citation type="journal article" date="2020" name="Stud. Mycol.">
        <title>101 Dothideomycetes genomes: A test case for predicting lifestyles and emergence of pathogens.</title>
        <authorList>
            <person name="Haridas S."/>
            <person name="Albert R."/>
            <person name="Binder M."/>
            <person name="Bloem J."/>
            <person name="LaButti K."/>
            <person name="Salamov A."/>
            <person name="Andreopoulos B."/>
            <person name="Baker S."/>
            <person name="Barry K."/>
            <person name="Bills G."/>
            <person name="Bluhm B."/>
            <person name="Cannon C."/>
            <person name="Castanera R."/>
            <person name="Culley D."/>
            <person name="Daum C."/>
            <person name="Ezra D."/>
            <person name="Gonzalez J."/>
            <person name="Henrissat B."/>
            <person name="Kuo A."/>
            <person name="Liang C."/>
            <person name="Lipzen A."/>
            <person name="Lutzoni F."/>
            <person name="Magnuson J."/>
            <person name="Mondo S."/>
            <person name="Nolan M."/>
            <person name="Ohm R."/>
            <person name="Pangilinan J."/>
            <person name="Park H.-J."/>
            <person name="Ramirez L."/>
            <person name="Alfaro M."/>
            <person name="Sun H."/>
            <person name="Tritt A."/>
            <person name="Yoshinaga Y."/>
            <person name="Zwiers L.-H."/>
            <person name="Turgeon B."/>
            <person name="Goodwin S."/>
            <person name="Spatafora J."/>
            <person name="Crous P."/>
            <person name="Grigoriev I."/>
        </authorList>
    </citation>
    <scope>NUCLEOTIDE SEQUENCE [LARGE SCALE GENOMIC DNA]</scope>
    <source>
        <strain evidence="3">CBS 304.66</strain>
    </source>
</reference>
<dbReference type="Proteomes" id="UP000800093">
    <property type="component" value="Unassembled WGS sequence"/>
</dbReference>
<dbReference type="AlphaFoldDB" id="A0A9P4KAS3"/>
<proteinExistence type="predicted"/>
<feature type="compositionally biased region" description="Low complexity" evidence="1">
    <location>
        <begin position="231"/>
        <end position="241"/>
    </location>
</feature>